<protein>
    <submittedName>
        <fullName evidence="5">Putative rRNA methyltransferase YqxC</fullName>
    </submittedName>
</protein>
<dbReference type="InterPro" id="IPR036986">
    <property type="entry name" value="S4_RNA-bd_sf"/>
</dbReference>
<dbReference type="NCBIfam" id="TIGR00478">
    <property type="entry name" value="tly"/>
    <property type="match status" value="1"/>
</dbReference>
<evidence type="ECO:0000313" key="6">
    <source>
        <dbReference type="Proteomes" id="UP000628775"/>
    </source>
</evidence>
<accession>A0A8J2VT08</accession>
<dbReference type="GO" id="GO:0032259">
    <property type="term" value="P:methylation"/>
    <property type="evidence" value="ECO:0007669"/>
    <property type="project" value="UniProtKB-KW"/>
</dbReference>
<dbReference type="GO" id="GO:0003723">
    <property type="term" value="F:RNA binding"/>
    <property type="evidence" value="ECO:0007669"/>
    <property type="project" value="UniProtKB-KW"/>
</dbReference>
<dbReference type="InterPro" id="IPR047048">
    <property type="entry name" value="TlyA"/>
</dbReference>
<dbReference type="Gene3D" id="3.40.50.150">
    <property type="entry name" value="Vaccinia Virus protein VP39"/>
    <property type="match status" value="1"/>
</dbReference>
<keyword evidence="5" id="KW-0808">Transferase</keyword>
<keyword evidence="6" id="KW-1185">Reference proteome</keyword>
<evidence type="ECO:0000256" key="3">
    <source>
        <dbReference type="PROSITE-ProRule" id="PRU00182"/>
    </source>
</evidence>
<name>A0A8J2VT08_9BACL</name>
<dbReference type="CDD" id="cd00165">
    <property type="entry name" value="S4"/>
    <property type="match status" value="1"/>
</dbReference>
<reference evidence="5" key="2">
    <citation type="submission" date="2020-09" db="EMBL/GenBank/DDBJ databases">
        <authorList>
            <person name="Sun Q."/>
            <person name="Zhou Y."/>
        </authorList>
    </citation>
    <scope>NUCLEOTIDE SEQUENCE</scope>
    <source>
        <strain evidence="5">CGMCC 1.15371</strain>
    </source>
</reference>
<keyword evidence="1 3" id="KW-0694">RNA-binding</keyword>
<dbReference type="Proteomes" id="UP000628775">
    <property type="component" value="Unassembled WGS sequence"/>
</dbReference>
<gene>
    <name evidence="5" type="primary">yqxC</name>
    <name evidence="5" type="ORF">GCM10011391_15540</name>
</gene>
<evidence type="ECO:0000259" key="4">
    <source>
        <dbReference type="SMART" id="SM00363"/>
    </source>
</evidence>
<sequence length="274" mass="30369">MKERIDVLLVQQGFYESREKARRAIMAGLVFRENERIDKPGTKIDVTTSLRVKGDPIPYVGRGGLKLEKALRVFPFSVAGKIMLDIGASTGGFTDCALQNGALRVYALDVGFNQLAWKLRNDERVVVMERVNFRYAELKDFTEGRPQIATADVSFISLKKILPPLKEILTPGGEVMVLVKPQFEAGKEEVGKKGIVRDQKVHQRVLEDMVTFCIAEGYAVKGLDYSPVTGGEGNIEFLAYLEWTGAVEKGQALLPPERITEVVSEAHSALLAKE</sequence>
<dbReference type="PANTHER" id="PTHR32319:SF0">
    <property type="entry name" value="BACTERIAL HEMOLYSIN-LIKE PROTEIN"/>
    <property type="match status" value="1"/>
</dbReference>
<dbReference type="SUPFAM" id="SSF53335">
    <property type="entry name" value="S-adenosyl-L-methionine-dependent methyltransferases"/>
    <property type="match status" value="1"/>
</dbReference>
<dbReference type="GO" id="GO:0008168">
    <property type="term" value="F:methyltransferase activity"/>
    <property type="evidence" value="ECO:0007669"/>
    <property type="project" value="UniProtKB-KW"/>
</dbReference>
<keyword evidence="5" id="KW-0489">Methyltransferase</keyword>
<reference evidence="5" key="1">
    <citation type="journal article" date="2014" name="Int. J. Syst. Evol. Microbiol.">
        <title>Complete genome sequence of Corynebacterium casei LMG S-19264T (=DSM 44701T), isolated from a smear-ripened cheese.</title>
        <authorList>
            <consortium name="US DOE Joint Genome Institute (JGI-PGF)"/>
            <person name="Walter F."/>
            <person name="Albersmeier A."/>
            <person name="Kalinowski J."/>
            <person name="Ruckert C."/>
        </authorList>
    </citation>
    <scope>NUCLEOTIDE SEQUENCE</scope>
    <source>
        <strain evidence="5">CGMCC 1.15371</strain>
    </source>
</reference>
<evidence type="ECO:0000256" key="2">
    <source>
        <dbReference type="ARBA" id="ARBA00029460"/>
    </source>
</evidence>
<dbReference type="InterPro" id="IPR004538">
    <property type="entry name" value="Hemolysin_A/TlyA"/>
</dbReference>
<evidence type="ECO:0000256" key="1">
    <source>
        <dbReference type="ARBA" id="ARBA00022884"/>
    </source>
</evidence>
<comment type="similarity">
    <text evidence="2">Belongs to the TlyA family.</text>
</comment>
<dbReference type="PANTHER" id="PTHR32319">
    <property type="entry name" value="BACTERIAL HEMOLYSIN-LIKE PROTEIN"/>
    <property type="match status" value="1"/>
</dbReference>
<dbReference type="RefSeq" id="WP_188691730.1">
    <property type="nucleotide sequence ID" value="NZ_BMIR01000006.1"/>
</dbReference>
<dbReference type="CDD" id="cd02440">
    <property type="entry name" value="AdoMet_MTases"/>
    <property type="match status" value="1"/>
</dbReference>
<dbReference type="InterPro" id="IPR002942">
    <property type="entry name" value="S4_RNA-bd"/>
</dbReference>
<dbReference type="Gene3D" id="3.10.290.10">
    <property type="entry name" value="RNA-binding S4 domain"/>
    <property type="match status" value="1"/>
</dbReference>
<dbReference type="InterPro" id="IPR002877">
    <property type="entry name" value="RNA_MeTrfase_FtsJ_dom"/>
</dbReference>
<proteinExistence type="inferred from homology"/>
<organism evidence="5 6">
    <name type="scientific">Pullulanibacillus camelliae</name>
    <dbReference type="NCBI Taxonomy" id="1707096"/>
    <lineage>
        <taxon>Bacteria</taxon>
        <taxon>Bacillati</taxon>
        <taxon>Bacillota</taxon>
        <taxon>Bacilli</taxon>
        <taxon>Bacillales</taxon>
        <taxon>Sporolactobacillaceae</taxon>
        <taxon>Pullulanibacillus</taxon>
    </lineage>
</organism>
<dbReference type="InterPro" id="IPR029063">
    <property type="entry name" value="SAM-dependent_MTases_sf"/>
</dbReference>
<dbReference type="Pfam" id="PF01479">
    <property type="entry name" value="S4"/>
    <property type="match status" value="1"/>
</dbReference>
<dbReference type="EMBL" id="BMIR01000006">
    <property type="protein sequence ID" value="GGE37577.1"/>
    <property type="molecule type" value="Genomic_DNA"/>
</dbReference>
<feature type="domain" description="RNA-binding S4" evidence="4">
    <location>
        <begin position="3"/>
        <end position="66"/>
    </location>
</feature>
<dbReference type="SMART" id="SM00363">
    <property type="entry name" value="S4"/>
    <property type="match status" value="1"/>
</dbReference>
<evidence type="ECO:0000313" key="5">
    <source>
        <dbReference type="EMBL" id="GGE37577.1"/>
    </source>
</evidence>
<comment type="caution">
    <text evidence="5">The sequence shown here is derived from an EMBL/GenBank/DDBJ whole genome shotgun (WGS) entry which is preliminary data.</text>
</comment>
<dbReference type="SUPFAM" id="SSF55174">
    <property type="entry name" value="Alpha-L RNA-binding motif"/>
    <property type="match status" value="1"/>
</dbReference>
<dbReference type="PROSITE" id="PS50889">
    <property type="entry name" value="S4"/>
    <property type="match status" value="1"/>
</dbReference>
<dbReference type="AlphaFoldDB" id="A0A8J2VT08"/>
<dbReference type="PIRSF" id="PIRSF005578">
    <property type="entry name" value="TlyA"/>
    <property type="match status" value="1"/>
</dbReference>
<dbReference type="Pfam" id="PF01728">
    <property type="entry name" value="FtsJ"/>
    <property type="match status" value="1"/>
</dbReference>